<keyword evidence="3" id="KW-1185">Reference proteome</keyword>
<dbReference type="EMBL" id="BSXU01003893">
    <property type="protein sequence ID" value="GMG40535.1"/>
    <property type="molecule type" value="Genomic_DNA"/>
</dbReference>
<accession>A0A9W6Z3W9</accession>
<feature type="compositionally biased region" description="Polar residues" evidence="1">
    <location>
        <begin position="221"/>
        <end position="231"/>
    </location>
</feature>
<feature type="region of interest" description="Disordered" evidence="1">
    <location>
        <begin position="182"/>
        <end position="231"/>
    </location>
</feature>
<protein>
    <submittedName>
        <fullName evidence="2">Unnamed protein product</fullName>
    </submittedName>
</protein>
<name>A0A9W6Z3W9_AMBMO</name>
<dbReference type="AlphaFoldDB" id="A0A9W6Z3W9"/>
<feature type="region of interest" description="Disordered" evidence="1">
    <location>
        <begin position="24"/>
        <end position="55"/>
    </location>
</feature>
<feature type="compositionally biased region" description="Low complexity" evidence="1">
    <location>
        <begin position="195"/>
        <end position="217"/>
    </location>
</feature>
<evidence type="ECO:0000313" key="3">
    <source>
        <dbReference type="Proteomes" id="UP001165063"/>
    </source>
</evidence>
<dbReference type="Proteomes" id="UP001165063">
    <property type="component" value="Unassembled WGS sequence"/>
</dbReference>
<sequence>MLMSGFSDSTFHFNNDDFISFSHTPNNNNNNNNNSINNSSASGNNNNNNTSSNIESLFDDDLGELYFQGLSASSTPFQPFSSGVESSLYNYQNHPTLTTTPSFQYFPSLDELPRISHPQLPQAQPQQPQSQQQVFADTRPLETLYEQTTDQITIQPITIVTNPDYASSLQVPTLQTPTQVMFPPATACSPPPQARSPNFSNNDNNSNSNNNLLSLRRPSMESDSGYKSSVNLTPYSETTEIVGSSSFSALEQPQFVSPYFDHQQQQQLKANIGFVGPACFESDNTDLSFHHHYPQQAQHQQEFRIPKRPSLPIGLFQSRSYELVRDPSVCHNGAIKRLLIEEESLELKEDKTKMK</sequence>
<gene>
    <name evidence="2" type="ORF">Amon01_000627000</name>
</gene>
<proteinExistence type="predicted"/>
<evidence type="ECO:0000313" key="2">
    <source>
        <dbReference type="EMBL" id="GMG40535.1"/>
    </source>
</evidence>
<comment type="caution">
    <text evidence="2">The sequence shown here is derived from an EMBL/GenBank/DDBJ whole genome shotgun (WGS) entry which is preliminary data.</text>
</comment>
<reference evidence="2" key="1">
    <citation type="submission" date="2023-04" db="EMBL/GenBank/DDBJ databases">
        <title>Ambrosiozyma monospora NBRC 1965.</title>
        <authorList>
            <person name="Ichikawa N."/>
            <person name="Sato H."/>
            <person name="Tonouchi N."/>
        </authorList>
    </citation>
    <scope>NUCLEOTIDE SEQUENCE</scope>
    <source>
        <strain evidence="2">NBRC 1965</strain>
    </source>
</reference>
<organism evidence="2 3">
    <name type="scientific">Ambrosiozyma monospora</name>
    <name type="common">Yeast</name>
    <name type="synonym">Endomycopsis monosporus</name>
    <dbReference type="NCBI Taxonomy" id="43982"/>
    <lineage>
        <taxon>Eukaryota</taxon>
        <taxon>Fungi</taxon>
        <taxon>Dikarya</taxon>
        <taxon>Ascomycota</taxon>
        <taxon>Saccharomycotina</taxon>
        <taxon>Pichiomycetes</taxon>
        <taxon>Pichiales</taxon>
        <taxon>Pichiaceae</taxon>
        <taxon>Ambrosiozyma</taxon>
    </lineage>
</organism>
<feature type="compositionally biased region" description="Low complexity" evidence="1">
    <location>
        <begin position="26"/>
        <end position="53"/>
    </location>
</feature>
<evidence type="ECO:0000256" key="1">
    <source>
        <dbReference type="SAM" id="MobiDB-lite"/>
    </source>
</evidence>